<keyword evidence="2" id="KW-1185">Reference proteome</keyword>
<dbReference type="EMBL" id="BGZK01000226">
    <property type="protein sequence ID" value="GBP29886.1"/>
    <property type="molecule type" value="Genomic_DNA"/>
</dbReference>
<protein>
    <submittedName>
        <fullName evidence="1">Uncharacterized protein</fullName>
    </submittedName>
</protein>
<evidence type="ECO:0000313" key="1">
    <source>
        <dbReference type="EMBL" id="GBP29886.1"/>
    </source>
</evidence>
<name>A0A4C1UV70_EUMVA</name>
<dbReference type="AlphaFoldDB" id="A0A4C1UV70"/>
<dbReference type="OrthoDB" id="203908at2759"/>
<dbReference type="Proteomes" id="UP000299102">
    <property type="component" value="Unassembled WGS sequence"/>
</dbReference>
<accession>A0A4C1UV70</accession>
<evidence type="ECO:0000313" key="2">
    <source>
        <dbReference type="Proteomes" id="UP000299102"/>
    </source>
</evidence>
<sequence length="136" mass="15011">MPISYSNRSSYRNHPTAKVSALRSSLFQNEGLGSPKVFTLHQRGSGAGVRTFVTDSMTASYADGLTGSAGLHNARNSADVKLVRKVSQRRKIGTRKRRRWEGGGALYLRIASFTGNSERQSFVRCTVHAIVVHCIW</sequence>
<proteinExistence type="predicted"/>
<reference evidence="1 2" key="1">
    <citation type="journal article" date="2019" name="Commun. Biol.">
        <title>The bagworm genome reveals a unique fibroin gene that provides high tensile strength.</title>
        <authorList>
            <person name="Kono N."/>
            <person name="Nakamura H."/>
            <person name="Ohtoshi R."/>
            <person name="Tomita M."/>
            <person name="Numata K."/>
            <person name="Arakawa K."/>
        </authorList>
    </citation>
    <scope>NUCLEOTIDE SEQUENCE [LARGE SCALE GENOMIC DNA]</scope>
</reference>
<comment type="caution">
    <text evidence="1">The sequence shown here is derived from an EMBL/GenBank/DDBJ whole genome shotgun (WGS) entry which is preliminary data.</text>
</comment>
<organism evidence="1 2">
    <name type="scientific">Eumeta variegata</name>
    <name type="common">Bagworm moth</name>
    <name type="synonym">Eumeta japonica</name>
    <dbReference type="NCBI Taxonomy" id="151549"/>
    <lineage>
        <taxon>Eukaryota</taxon>
        <taxon>Metazoa</taxon>
        <taxon>Ecdysozoa</taxon>
        <taxon>Arthropoda</taxon>
        <taxon>Hexapoda</taxon>
        <taxon>Insecta</taxon>
        <taxon>Pterygota</taxon>
        <taxon>Neoptera</taxon>
        <taxon>Endopterygota</taxon>
        <taxon>Lepidoptera</taxon>
        <taxon>Glossata</taxon>
        <taxon>Ditrysia</taxon>
        <taxon>Tineoidea</taxon>
        <taxon>Psychidae</taxon>
        <taxon>Oiketicinae</taxon>
        <taxon>Eumeta</taxon>
    </lineage>
</organism>
<gene>
    <name evidence="1" type="ORF">EVAR_18365_1</name>
</gene>